<evidence type="ECO:0000313" key="2">
    <source>
        <dbReference type="Proteomes" id="UP000789405"/>
    </source>
</evidence>
<comment type="caution">
    <text evidence="1">The sequence shown here is derived from an EMBL/GenBank/DDBJ whole genome shotgun (WGS) entry which is preliminary data.</text>
</comment>
<keyword evidence="2" id="KW-1185">Reference proteome</keyword>
<protein>
    <submittedName>
        <fullName evidence="1">26057_t:CDS:1</fullName>
    </submittedName>
</protein>
<organism evidence="1 2">
    <name type="scientific">Dentiscutata erythropus</name>
    <dbReference type="NCBI Taxonomy" id="1348616"/>
    <lineage>
        <taxon>Eukaryota</taxon>
        <taxon>Fungi</taxon>
        <taxon>Fungi incertae sedis</taxon>
        <taxon>Mucoromycota</taxon>
        <taxon>Glomeromycotina</taxon>
        <taxon>Glomeromycetes</taxon>
        <taxon>Diversisporales</taxon>
        <taxon>Gigasporaceae</taxon>
        <taxon>Dentiscutata</taxon>
    </lineage>
</organism>
<evidence type="ECO:0000313" key="1">
    <source>
        <dbReference type="EMBL" id="CAG8735794.1"/>
    </source>
</evidence>
<dbReference type="Proteomes" id="UP000789405">
    <property type="component" value="Unassembled WGS sequence"/>
</dbReference>
<gene>
    <name evidence="1" type="ORF">DERYTH_LOCUS15540</name>
</gene>
<proteinExistence type="predicted"/>
<reference evidence="1" key="1">
    <citation type="submission" date="2021-06" db="EMBL/GenBank/DDBJ databases">
        <authorList>
            <person name="Kallberg Y."/>
            <person name="Tangrot J."/>
            <person name="Rosling A."/>
        </authorList>
    </citation>
    <scope>NUCLEOTIDE SEQUENCE</scope>
    <source>
        <strain evidence="1">MA453B</strain>
    </source>
</reference>
<name>A0A9N9IHC5_9GLOM</name>
<accession>A0A9N9IHC5</accession>
<dbReference type="EMBL" id="CAJVPY010012689">
    <property type="protein sequence ID" value="CAG8735794.1"/>
    <property type="molecule type" value="Genomic_DNA"/>
</dbReference>
<dbReference type="AlphaFoldDB" id="A0A9N9IHC5"/>
<sequence length="95" mass="11206">MHKTNKLVEDHATSDTNEYITNLSETNKLTNNYTTFNTNKDATNLFEFNELIYDHTALDTDISELEDVKMDLENDFYNSNRQQNELNNKNDKYES</sequence>